<gene>
    <name evidence="1" type="ORF">C7T94_05410</name>
</gene>
<proteinExistence type="predicted"/>
<dbReference type="Proteomes" id="UP000240912">
    <property type="component" value="Unassembled WGS sequence"/>
</dbReference>
<dbReference type="OrthoDB" id="609485at2"/>
<dbReference type="Gene3D" id="2.60.40.1930">
    <property type="match status" value="1"/>
</dbReference>
<accession>A0A2T3HPY2</accession>
<keyword evidence="2" id="KW-1185">Reference proteome</keyword>
<protein>
    <recommendedName>
        <fullName evidence="3">Carboxypeptidase regulatory-like domain-containing protein</fullName>
    </recommendedName>
</protein>
<evidence type="ECO:0000313" key="1">
    <source>
        <dbReference type="EMBL" id="PST84520.1"/>
    </source>
</evidence>
<organism evidence="1 2">
    <name type="scientific">Pedobacter yulinensis</name>
    <dbReference type="NCBI Taxonomy" id="2126353"/>
    <lineage>
        <taxon>Bacteria</taxon>
        <taxon>Pseudomonadati</taxon>
        <taxon>Bacteroidota</taxon>
        <taxon>Sphingobacteriia</taxon>
        <taxon>Sphingobacteriales</taxon>
        <taxon>Sphingobacteriaceae</taxon>
        <taxon>Pedobacter</taxon>
    </lineage>
</organism>
<reference evidence="1 2" key="1">
    <citation type="submission" date="2018-03" db="EMBL/GenBank/DDBJ databases">
        <authorList>
            <person name="Keele B.F."/>
        </authorList>
    </citation>
    <scope>NUCLEOTIDE SEQUENCE [LARGE SCALE GENOMIC DNA]</scope>
    <source>
        <strain evidence="1 2">YL28-9</strain>
    </source>
</reference>
<comment type="caution">
    <text evidence="1">The sequence shown here is derived from an EMBL/GenBank/DDBJ whole genome shotgun (WGS) entry which is preliminary data.</text>
</comment>
<name>A0A2T3HPY2_9SPHI</name>
<evidence type="ECO:0008006" key="3">
    <source>
        <dbReference type="Google" id="ProtNLM"/>
    </source>
</evidence>
<sequence length="882" mass="96689">MNALLTRTAGVLSNYPTEKIHLHFDKPYYSVADTIWFKAYVSSTLNVASPISKVLYVDVINEKDSLIRSLKLPVSMGTAKGQIPIDQGDFAQGNYRIRAYTQWMLNFADDAFFSKNIFIGEAIDKQLITHVRFKNVSTDKLRRVDARIQFKDADGKPYANKNVSWQVVSGFETTLKGRGTTDASGYLTVVMSEKPNVESKLNDGVLYTAIAVSDKKTVAGSFSLKKTILENDIQFFPEGGNLVSGISNRVAFKAIKSDGLGVGAKGTLTDGSGKQVATLSSEHLGMGSFTFVPQAGTNYKANVTFADGSTKSYNLPVAQASGIVLSLNNSDPEKLGLKILANDAFMAANPNLGLYLVGRSKGNICYAAQMVLSSGEYAASVAKSKFPKGIAQITLLSAANVPLSERMVFIDRKDSLELKLSSDAASYGIKKKVKLTLDVKKMAQAFPGGDFSLSVVDESKVPVDADAETTIMTSLLLSGDLKGYVERPNYYFNKPGEKRTADLDLLMLTQGYRSFAFTDMLAGKFPTISYMPEQGIEISGMLRMSNGLPVRKGTMLLSIPDKRYNKDIQTDPVGNFKFSNLVFNDSSKVVISAKYNPNYRDMVVTLNGSPFPSPTANPNAPDEALNIDSLIAPYLNNSKKRYSYLHTLEDVVIRGTPERKPSHADYPSLSGLSSIPDHIVSGDRLTGCAMFIQCLQSMIAGVTYDQQTNNFYVTRDYNSGRRIPMSIFLNGMNIDVNGLNGIIPAEVESVEVFLRDELGTVNRAYNTNGVLVINSKKKPKGTKMTREQLMSMLPKSYELNFSPGGYSIEKQFYSPKYETAASLNQNDLRTTIYWNPAVVTDASGKATVEFYNADGKGNYKVIAEGWDGEGNLGRAVYRYLVK</sequence>
<evidence type="ECO:0000313" key="2">
    <source>
        <dbReference type="Proteomes" id="UP000240912"/>
    </source>
</evidence>
<dbReference type="AlphaFoldDB" id="A0A2T3HPY2"/>
<dbReference type="EMBL" id="PYLS01000004">
    <property type="protein sequence ID" value="PST84520.1"/>
    <property type="molecule type" value="Genomic_DNA"/>
</dbReference>